<sequence>GPASGGEAGRRSAGLARLRRLGGRVETMTCDVSDAVALGAVLDRVEESFGPVAGVVHAAGDISSAAGFSPLGDIMADGLEAGLALQGSAKVHGTRALEQVLAGRSLDFCVLMSSNAALLAGPGLSLYAPVNAYQHGAAQRGERPGPTPWISIGWDGWRLPTDDEEPGPGGSLDRYALSGEEAFDALCRSVRAGLPSVYVSRGSLADRYRRWVGDHGGDGPASGPEAADTPVPAAAPGDVLGALRQAWTQLAGGPEPAPDEDLFGLGGTSLTLMRLRARVRDLTGVDVPLAALMDRPTLARTAALVAAGGAVGTDGGTVGADGPVEEPGGDPDLFSVLDELEATGPRHDDPKRSAP</sequence>
<dbReference type="Gene3D" id="1.10.1200.10">
    <property type="entry name" value="ACP-like"/>
    <property type="match status" value="1"/>
</dbReference>
<dbReference type="InterPro" id="IPR036736">
    <property type="entry name" value="ACP-like_sf"/>
</dbReference>
<dbReference type="RefSeq" id="WP_164256807.1">
    <property type="nucleotide sequence ID" value="NZ_JAAGMK010000146.1"/>
</dbReference>
<evidence type="ECO:0000256" key="3">
    <source>
        <dbReference type="SAM" id="MobiDB-lite"/>
    </source>
</evidence>
<organism evidence="5">
    <name type="scientific">Streptomyces anulatus</name>
    <name type="common">Streptomyces chrysomallus</name>
    <dbReference type="NCBI Taxonomy" id="1892"/>
    <lineage>
        <taxon>Bacteria</taxon>
        <taxon>Bacillati</taxon>
        <taxon>Actinomycetota</taxon>
        <taxon>Actinomycetes</taxon>
        <taxon>Kitasatosporales</taxon>
        <taxon>Streptomycetaceae</taxon>
        <taxon>Streptomyces</taxon>
    </lineage>
</organism>
<accession>A0A6G3SLJ1</accession>
<dbReference type="InterPro" id="IPR009081">
    <property type="entry name" value="PP-bd_ACP"/>
</dbReference>
<feature type="region of interest" description="Disordered" evidence="3">
    <location>
        <begin position="312"/>
        <end position="335"/>
    </location>
</feature>
<dbReference type="AlphaFoldDB" id="A0A6G3SLJ1"/>
<name>A0A6G3SLJ1_STRAQ</name>
<dbReference type="GO" id="GO:0004312">
    <property type="term" value="F:fatty acid synthase activity"/>
    <property type="evidence" value="ECO:0007669"/>
    <property type="project" value="TreeGrafter"/>
</dbReference>
<feature type="region of interest" description="Disordered" evidence="3">
    <location>
        <begin position="215"/>
        <end position="236"/>
    </location>
</feature>
<comment type="caution">
    <text evidence="5">The sequence shown here is derived from an EMBL/GenBank/DDBJ whole genome shotgun (WGS) entry which is preliminary data.</text>
</comment>
<feature type="domain" description="Carrier" evidence="4">
    <location>
        <begin position="234"/>
        <end position="309"/>
    </location>
</feature>
<reference evidence="5" key="1">
    <citation type="submission" date="2020-01" db="EMBL/GenBank/DDBJ databases">
        <title>Insect and environment-associated Actinomycetes.</title>
        <authorList>
            <person name="Currrie C."/>
            <person name="Chevrette M."/>
            <person name="Carlson C."/>
            <person name="Stubbendieck R."/>
            <person name="Wendt-Pienkowski E."/>
        </authorList>
    </citation>
    <scope>NUCLEOTIDE SEQUENCE</scope>
    <source>
        <strain evidence="5">SID505</strain>
    </source>
</reference>
<dbReference type="InterPro" id="IPR013968">
    <property type="entry name" value="PKS_KR"/>
</dbReference>
<feature type="non-terminal residue" evidence="5">
    <location>
        <position position="1"/>
    </location>
</feature>
<gene>
    <name evidence="5" type="ORF">G3I43_06100</name>
</gene>
<dbReference type="Pfam" id="PF08659">
    <property type="entry name" value="KR"/>
    <property type="match status" value="1"/>
</dbReference>
<dbReference type="GO" id="GO:0031177">
    <property type="term" value="F:phosphopantetheine binding"/>
    <property type="evidence" value="ECO:0007669"/>
    <property type="project" value="InterPro"/>
</dbReference>
<evidence type="ECO:0000256" key="2">
    <source>
        <dbReference type="ARBA" id="ARBA00022553"/>
    </source>
</evidence>
<keyword evidence="1" id="KW-0596">Phosphopantetheine</keyword>
<dbReference type="GO" id="GO:0017000">
    <property type="term" value="P:antibiotic biosynthetic process"/>
    <property type="evidence" value="ECO:0007669"/>
    <property type="project" value="UniProtKB-ARBA"/>
</dbReference>
<evidence type="ECO:0000259" key="4">
    <source>
        <dbReference type="PROSITE" id="PS50075"/>
    </source>
</evidence>
<dbReference type="GO" id="GO:0006633">
    <property type="term" value="P:fatty acid biosynthetic process"/>
    <property type="evidence" value="ECO:0007669"/>
    <property type="project" value="TreeGrafter"/>
</dbReference>
<proteinExistence type="predicted"/>
<dbReference type="Pfam" id="PF00550">
    <property type="entry name" value="PP-binding"/>
    <property type="match status" value="1"/>
</dbReference>
<keyword evidence="2" id="KW-0597">Phosphoprotein</keyword>
<dbReference type="InterPro" id="IPR020806">
    <property type="entry name" value="PKS_PP-bd"/>
</dbReference>
<dbReference type="Gene3D" id="3.40.50.720">
    <property type="entry name" value="NAD(P)-binding Rossmann-like Domain"/>
    <property type="match status" value="1"/>
</dbReference>
<dbReference type="SMART" id="SM00823">
    <property type="entry name" value="PKS_PP"/>
    <property type="match status" value="1"/>
</dbReference>
<dbReference type="PANTHER" id="PTHR43775:SF37">
    <property type="entry name" value="SI:DKEY-61P9.11"/>
    <property type="match status" value="1"/>
</dbReference>
<dbReference type="InterPro" id="IPR050091">
    <property type="entry name" value="PKS_NRPS_Biosynth_Enz"/>
</dbReference>
<dbReference type="PROSITE" id="PS50075">
    <property type="entry name" value="CARRIER"/>
    <property type="match status" value="1"/>
</dbReference>
<dbReference type="EMBL" id="JAAGMK010000146">
    <property type="protein sequence ID" value="NEB83759.1"/>
    <property type="molecule type" value="Genomic_DNA"/>
</dbReference>
<protein>
    <submittedName>
        <fullName evidence="5">SDR family oxidoreductase</fullName>
    </submittedName>
</protein>
<evidence type="ECO:0000256" key="1">
    <source>
        <dbReference type="ARBA" id="ARBA00022450"/>
    </source>
</evidence>
<dbReference type="InterPro" id="IPR057326">
    <property type="entry name" value="KR_dom"/>
</dbReference>
<evidence type="ECO:0000313" key="5">
    <source>
        <dbReference type="EMBL" id="NEB83759.1"/>
    </source>
</evidence>
<dbReference type="PANTHER" id="PTHR43775">
    <property type="entry name" value="FATTY ACID SYNTHASE"/>
    <property type="match status" value="1"/>
</dbReference>
<dbReference type="SUPFAM" id="SSF47336">
    <property type="entry name" value="ACP-like"/>
    <property type="match status" value="1"/>
</dbReference>
<dbReference type="InterPro" id="IPR036291">
    <property type="entry name" value="NAD(P)-bd_dom_sf"/>
</dbReference>
<dbReference type="SUPFAM" id="SSF51735">
    <property type="entry name" value="NAD(P)-binding Rossmann-fold domains"/>
    <property type="match status" value="1"/>
</dbReference>
<dbReference type="SMART" id="SM00822">
    <property type="entry name" value="PKS_KR"/>
    <property type="match status" value="1"/>
</dbReference>